<evidence type="ECO:0000313" key="3">
    <source>
        <dbReference type="Proteomes" id="UP000267408"/>
    </source>
</evidence>
<dbReference type="OrthoDB" id="7854965at2"/>
<dbReference type="Proteomes" id="UP000267408">
    <property type="component" value="Unassembled WGS sequence"/>
</dbReference>
<evidence type="ECO:0000313" key="2">
    <source>
        <dbReference type="EMBL" id="ROR45982.1"/>
    </source>
</evidence>
<dbReference type="AlphaFoldDB" id="A0A8G1XGH6"/>
<dbReference type="EMBL" id="RJVJ01000001">
    <property type="protein sequence ID" value="ROR45982.1"/>
    <property type="molecule type" value="Genomic_DNA"/>
</dbReference>
<dbReference type="InterPro" id="IPR053832">
    <property type="entry name" value="DUF6924"/>
</dbReference>
<dbReference type="RefSeq" id="WP_123558251.1">
    <property type="nucleotide sequence ID" value="NZ_RJVJ01000001.1"/>
</dbReference>
<accession>A0A8G1XGH6</accession>
<reference evidence="2 3" key="1">
    <citation type="submission" date="2018-11" db="EMBL/GenBank/DDBJ databases">
        <title>Sequencing the genomes of 1000 actinobacteria strains.</title>
        <authorList>
            <person name="Klenk H.-P."/>
        </authorList>
    </citation>
    <scope>NUCLEOTIDE SEQUENCE [LARGE SCALE GENOMIC DNA]</scope>
    <source>
        <strain evidence="2 3">DSM 44780</strain>
    </source>
</reference>
<feature type="domain" description="DUF6924" evidence="1">
    <location>
        <begin position="10"/>
        <end position="130"/>
    </location>
</feature>
<evidence type="ECO:0000259" key="1">
    <source>
        <dbReference type="Pfam" id="PF21962"/>
    </source>
</evidence>
<proteinExistence type="predicted"/>
<protein>
    <recommendedName>
        <fullName evidence="1">DUF6924 domain-containing protein</fullName>
    </recommendedName>
</protein>
<name>A0A8G1XGH6_9ACTN</name>
<sequence>MAELSPARGEGGDARDEVHLVDDPAWAGATAGAVVAPAARDEYLDVVFVADGTAMGSVRHALLALDLADEEEDGDLDPVYYRELADSPPPVREFRVAPAAVPGVHVNLVLGNMDFQELAAIAGAGPDGVFDS</sequence>
<gene>
    <name evidence="2" type="ORF">EDD39_4235</name>
</gene>
<organism evidence="2 3">
    <name type="scientific">Kitasatospora cineracea</name>
    <dbReference type="NCBI Taxonomy" id="88074"/>
    <lineage>
        <taxon>Bacteria</taxon>
        <taxon>Bacillati</taxon>
        <taxon>Actinomycetota</taxon>
        <taxon>Actinomycetes</taxon>
        <taxon>Kitasatosporales</taxon>
        <taxon>Streptomycetaceae</taxon>
        <taxon>Kitasatospora</taxon>
    </lineage>
</organism>
<dbReference type="Pfam" id="PF21962">
    <property type="entry name" value="DUF6924"/>
    <property type="match status" value="1"/>
</dbReference>
<comment type="caution">
    <text evidence="2">The sequence shown here is derived from an EMBL/GenBank/DDBJ whole genome shotgun (WGS) entry which is preliminary data.</text>
</comment>